<name>A0ACB8ENQ8_9SAUR</name>
<sequence length="236" mass="25667">MTHFQMENLKSHFQAEKSETGQFQFAGVLSGKFPKLWFSCETGSPQAFSAEVKSPVAEKAKQLSCGTWIPLNGSCIPAPFPAASQNAHSNATPERLSGTGCRRNCEVCCRKDLGFACMGTVSRIQSLNSATNFVPDIQSLEMHCLIKWAGLACSPPFSAFSCEGGDAVGHTPQKHKGIFVPMRPFPSTFPAGSSLCIASHLQQKKFYVGLQCGARRLLYRKTSPAGKNTGFCHYYL</sequence>
<gene>
    <name evidence="1" type="ORF">K3G42_033279</name>
</gene>
<evidence type="ECO:0000313" key="1">
    <source>
        <dbReference type="EMBL" id="KAH7994138.1"/>
    </source>
</evidence>
<dbReference type="Proteomes" id="UP000827872">
    <property type="component" value="Linkage Group LG03"/>
</dbReference>
<protein>
    <submittedName>
        <fullName evidence="1">Uncharacterized protein</fullName>
    </submittedName>
</protein>
<accession>A0ACB8ENQ8</accession>
<dbReference type="EMBL" id="CM037616">
    <property type="protein sequence ID" value="KAH7994138.1"/>
    <property type="molecule type" value="Genomic_DNA"/>
</dbReference>
<keyword evidence="2" id="KW-1185">Reference proteome</keyword>
<comment type="caution">
    <text evidence="1">The sequence shown here is derived from an EMBL/GenBank/DDBJ whole genome shotgun (WGS) entry which is preliminary data.</text>
</comment>
<evidence type="ECO:0000313" key="2">
    <source>
        <dbReference type="Proteomes" id="UP000827872"/>
    </source>
</evidence>
<reference evidence="1" key="1">
    <citation type="submission" date="2021-08" db="EMBL/GenBank/DDBJ databases">
        <title>The first chromosome-level gecko genome reveals the dynamic sex chromosomes of Neotropical dwarf geckos (Sphaerodactylidae: Sphaerodactylus).</title>
        <authorList>
            <person name="Pinto B.J."/>
            <person name="Keating S.E."/>
            <person name="Gamble T."/>
        </authorList>
    </citation>
    <scope>NUCLEOTIDE SEQUENCE</scope>
    <source>
        <strain evidence="1">TG3544</strain>
    </source>
</reference>
<proteinExistence type="predicted"/>
<organism evidence="1 2">
    <name type="scientific">Sphaerodactylus townsendi</name>
    <dbReference type="NCBI Taxonomy" id="933632"/>
    <lineage>
        <taxon>Eukaryota</taxon>
        <taxon>Metazoa</taxon>
        <taxon>Chordata</taxon>
        <taxon>Craniata</taxon>
        <taxon>Vertebrata</taxon>
        <taxon>Euteleostomi</taxon>
        <taxon>Lepidosauria</taxon>
        <taxon>Squamata</taxon>
        <taxon>Bifurcata</taxon>
        <taxon>Gekkota</taxon>
        <taxon>Sphaerodactylidae</taxon>
        <taxon>Sphaerodactylus</taxon>
    </lineage>
</organism>